<evidence type="ECO:0000256" key="3">
    <source>
        <dbReference type="HAMAP-Rule" id="MF_00580"/>
    </source>
</evidence>
<comment type="function">
    <text evidence="3 4">Together with the chaperonin GroEL, plays an essential role in assisting protein folding. The GroEL-GroES system forms a nano-cage that allows encapsulation of the non-native substrate proteins and provides a physical environment optimized to promote and accelerate protein folding. GroES binds to the apical surface of the GroEL ring, thereby capping the opening of the GroEL channel.</text>
</comment>
<sequence>MSKSLTFFDQLRYNFTRNKLKGGFTYMIKPLGDRIVLSIDQPEEEKVGGILIANNAKEKPVMGSVVAISETSVGDSKAPKSVKVGDKVMFDKYAGSQVTIDGEDYLIVHEKDILGVL</sequence>
<dbReference type="Gene3D" id="2.30.33.40">
    <property type="entry name" value="GroES chaperonin"/>
    <property type="match status" value="1"/>
</dbReference>
<protein>
    <recommendedName>
        <fullName evidence="3">Co-chaperonin GroES</fullName>
    </recommendedName>
    <alternativeName>
        <fullName evidence="3">10 kDa chaperonin</fullName>
    </alternativeName>
    <alternativeName>
        <fullName evidence="3">Chaperonin-10</fullName>
        <shortName evidence="3">Cpn10</shortName>
    </alternativeName>
</protein>
<dbReference type="NCBIfam" id="NF001531">
    <property type="entry name" value="PRK00364.2-2"/>
    <property type="match status" value="1"/>
</dbReference>
<dbReference type="InterPro" id="IPR011032">
    <property type="entry name" value="GroES-like_sf"/>
</dbReference>
<comment type="similarity">
    <text evidence="1 3 4">Belongs to the GroES chaperonin family.</text>
</comment>
<dbReference type="GO" id="GO:0005524">
    <property type="term" value="F:ATP binding"/>
    <property type="evidence" value="ECO:0007669"/>
    <property type="project" value="InterPro"/>
</dbReference>
<comment type="subunit">
    <text evidence="3">Heptamer of 7 subunits arranged in a ring. Interacts with the chaperonin GroEL.</text>
</comment>
<dbReference type="Proteomes" id="UP000003346">
    <property type="component" value="Unassembled WGS sequence"/>
</dbReference>
<dbReference type="SUPFAM" id="SSF50129">
    <property type="entry name" value="GroES-like"/>
    <property type="match status" value="1"/>
</dbReference>
<evidence type="ECO:0000313" key="6">
    <source>
        <dbReference type="Proteomes" id="UP000003346"/>
    </source>
</evidence>
<dbReference type="GO" id="GO:0044183">
    <property type="term" value="F:protein folding chaperone"/>
    <property type="evidence" value="ECO:0007669"/>
    <property type="project" value="InterPro"/>
</dbReference>
<dbReference type="CDD" id="cd00320">
    <property type="entry name" value="cpn10"/>
    <property type="match status" value="1"/>
</dbReference>
<dbReference type="EMBL" id="AAUV01000045">
    <property type="protein sequence ID" value="EAV39664.1"/>
    <property type="molecule type" value="Genomic_DNA"/>
</dbReference>
<accession>A0NIL1</accession>
<dbReference type="GO" id="GO:0046872">
    <property type="term" value="F:metal ion binding"/>
    <property type="evidence" value="ECO:0007669"/>
    <property type="project" value="TreeGrafter"/>
</dbReference>
<dbReference type="AlphaFoldDB" id="A0NIL1"/>
<evidence type="ECO:0000256" key="1">
    <source>
        <dbReference type="ARBA" id="ARBA00006975"/>
    </source>
</evidence>
<comment type="caution">
    <text evidence="5">The sequence shown here is derived from an EMBL/GenBank/DDBJ whole genome shotgun (WGS) entry which is preliminary data.</text>
</comment>
<keyword evidence="3" id="KW-0963">Cytoplasm</keyword>
<dbReference type="PROSITE" id="PS00681">
    <property type="entry name" value="CHAPERONINS_CPN10"/>
    <property type="match status" value="1"/>
</dbReference>
<dbReference type="HOGENOM" id="CLU_132825_2_1_9"/>
<dbReference type="GO" id="GO:0051082">
    <property type="term" value="F:unfolded protein binding"/>
    <property type="evidence" value="ECO:0007669"/>
    <property type="project" value="TreeGrafter"/>
</dbReference>
<organism evidence="5 6">
    <name type="scientific">Oenococcus oeni ATCC BAA-1163</name>
    <dbReference type="NCBI Taxonomy" id="379360"/>
    <lineage>
        <taxon>Bacteria</taxon>
        <taxon>Bacillati</taxon>
        <taxon>Bacillota</taxon>
        <taxon>Bacilli</taxon>
        <taxon>Lactobacillales</taxon>
        <taxon>Lactobacillaceae</taxon>
        <taxon>Oenococcus</taxon>
    </lineage>
</organism>
<gene>
    <name evidence="3 5" type="primary">groES</name>
    <name evidence="3" type="synonym">groS</name>
    <name evidence="5" type="ORF">OENOO_50022</name>
</gene>
<comment type="subcellular location">
    <subcellularLocation>
        <location evidence="3">Cytoplasm</location>
    </subcellularLocation>
</comment>
<evidence type="ECO:0000256" key="2">
    <source>
        <dbReference type="ARBA" id="ARBA00023186"/>
    </source>
</evidence>
<dbReference type="HAMAP" id="MF_00580">
    <property type="entry name" value="CH10"/>
    <property type="match status" value="1"/>
</dbReference>
<dbReference type="InterPro" id="IPR018369">
    <property type="entry name" value="Chaprnonin_Cpn10_CS"/>
</dbReference>
<dbReference type="PANTHER" id="PTHR10772">
    <property type="entry name" value="10 KDA HEAT SHOCK PROTEIN"/>
    <property type="match status" value="1"/>
</dbReference>
<evidence type="ECO:0000256" key="4">
    <source>
        <dbReference type="RuleBase" id="RU000535"/>
    </source>
</evidence>
<dbReference type="PANTHER" id="PTHR10772:SF58">
    <property type="entry name" value="CO-CHAPERONIN GROES"/>
    <property type="match status" value="1"/>
</dbReference>
<dbReference type="InterPro" id="IPR037124">
    <property type="entry name" value="Chaperonin_GroES_sf"/>
</dbReference>
<dbReference type="GO" id="GO:0051087">
    <property type="term" value="F:protein-folding chaperone binding"/>
    <property type="evidence" value="ECO:0007669"/>
    <property type="project" value="TreeGrafter"/>
</dbReference>
<dbReference type="InterPro" id="IPR020818">
    <property type="entry name" value="Chaperonin_GroES"/>
</dbReference>
<dbReference type="SMART" id="SM00883">
    <property type="entry name" value="Cpn10"/>
    <property type="match status" value="1"/>
</dbReference>
<dbReference type="PRINTS" id="PR00297">
    <property type="entry name" value="CHAPERONIN10"/>
</dbReference>
<dbReference type="FunFam" id="2.30.33.40:FF:000001">
    <property type="entry name" value="10 kDa chaperonin"/>
    <property type="match status" value="1"/>
</dbReference>
<evidence type="ECO:0000313" key="5">
    <source>
        <dbReference type="EMBL" id="EAV39664.1"/>
    </source>
</evidence>
<dbReference type="Pfam" id="PF00166">
    <property type="entry name" value="Cpn10"/>
    <property type="match status" value="1"/>
</dbReference>
<name>A0NIL1_OENOE</name>
<keyword evidence="2 3" id="KW-0143">Chaperone</keyword>
<dbReference type="GO" id="GO:0005737">
    <property type="term" value="C:cytoplasm"/>
    <property type="evidence" value="ECO:0007669"/>
    <property type="project" value="UniProtKB-SubCell"/>
</dbReference>
<proteinExistence type="inferred from homology"/>
<reference evidence="5 6" key="1">
    <citation type="submission" date="2006-11" db="EMBL/GenBank/DDBJ databases">
        <authorList>
            <consortium name="Laboratoire de Microbiologie (Universite Bourgogne)"/>
            <consortium name="GENOME Express"/>
            <consortium name="UMR Oenologie Ampelologie (Universite Bordeaux 2)"/>
            <person name="Guzzo J."/>
        </authorList>
    </citation>
    <scope>NUCLEOTIDE SEQUENCE [LARGE SCALE GENOMIC DNA]</scope>
    <source>
        <strain evidence="5 6">ATCC BAA-1163</strain>
    </source>
</reference>